<protein>
    <submittedName>
        <fullName evidence="2">CheW-like domain protein</fullName>
    </submittedName>
</protein>
<dbReference type="InterPro" id="IPR036061">
    <property type="entry name" value="CheW-like_dom_sf"/>
</dbReference>
<dbReference type="GO" id="GO:0007165">
    <property type="term" value="P:signal transduction"/>
    <property type="evidence" value="ECO:0007669"/>
    <property type="project" value="InterPro"/>
</dbReference>
<dbReference type="AlphaFoldDB" id="A0A1H6FEP3"/>
<dbReference type="OrthoDB" id="5765252at2"/>
<evidence type="ECO:0000313" key="2">
    <source>
        <dbReference type="EMBL" id="SEH07636.1"/>
    </source>
</evidence>
<accession>A0A1H6FEP3</accession>
<dbReference type="SUPFAM" id="SSF50341">
    <property type="entry name" value="CheW-like"/>
    <property type="match status" value="1"/>
</dbReference>
<organism evidence="2 3">
    <name type="scientific">Candidatus Venteria ishoeyi</name>
    <dbReference type="NCBI Taxonomy" id="1899563"/>
    <lineage>
        <taxon>Bacteria</taxon>
        <taxon>Pseudomonadati</taxon>
        <taxon>Pseudomonadota</taxon>
        <taxon>Gammaproteobacteria</taxon>
        <taxon>Thiotrichales</taxon>
        <taxon>Thiotrichaceae</taxon>
        <taxon>Venteria</taxon>
    </lineage>
</organism>
<proteinExistence type="predicted"/>
<dbReference type="EMBL" id="FMSV02000537">
    <property type="protein sequence ID" value="SEH07636.1"/>
    <property type="molecule type" value="Genomic_DNA"/>
</dbReference>
<dbReference type="Gene3D" id="2.40.50.180">
    <property type="entry name" value="CheA-289, Domain 4"/>
    <property type="match status" value="1"/>
</dbReference>
<gene>
    <name evidence="2" type="ORF">MBHS_03514</name>
</gene>
<dbReference type="RefSeq" id="WP_103921269.1">
    <property type="nucleotide sequence ID" value="NZ_FMSV02000537.1"/>
</dbReference>
<dbReference type="GO" id="GO:0006935">
    <property type="term" value="P:chemotaxis"/>
    <property type="evidence" value="ECO:0007669"/>
    <property type="project" value="InterPro"/>
</dbReference>
<feature type="domain" description="CheW-like" evidence="1">
    <location>
        <begin position="15"/>
        <end position="135"/>
    </location>
</feature>
<sequence length="150" mass="16956">MIEKNNIRSVLIPFSNSHLLLPAAMVAEIIPYQQLLSPEGAPAWFLGLLPWRERKIPLILLEAMAKLPVAPDDESHIPRIVVCYSLNKDYPFYAIKTCSTPRSLRISGEMLTQAKQVTDHCGIAASVQLEQESVWMPSQETIQQYLRQVV</sequence>
<reference evidence="2 3" key="1">
    <citation type="submission" date="2016-10" db="EMBL/GenBank/DDBJ databases">
        <authorList>
            <person name="de Groot N.N."/>
        </authorList>
    </citation>
    <scope>NUCLEOTIDE SEQUENCE [LARGE SCALE GENOMIC DNA]</scope>
    <source>
        <strain evidence="2">MBHS1</strain>
    </source>
</reference>
<dbReference type="InterPro" id="IPR002545">
    <property type="entry name" value="CheW-lke_dom"/>
</dbReference>
<dbReference type="Pfam" id="PF01584">
    <property type="entry name" value="CheW"/>
    <property type="match status" value="1"/>
</dbReference>
<evidence type="ECO:0000313" key="3">
    <source>
        <dbReference type="Proteomes" id="UP000236724"/>
    </source>
</evidence>
<name>A0A1H6FEP3_9GAMM</name>
<keyword evidence="3" id="KW-1185">Reference proteome</keyword>
<dbReference type="Proteomes" id="UP000236724">
    <property type="component" value="Unassembled WGS sequence"/>
</dbReference>
<evidence type="ECO:0000259" key="1">
    <source>
        <dbReference type="Pfam" id="PF01584"/>
    </source>
</evidence>